<dbReference type="SMART" id="SM00220">
    <property type="entry name" value="S_TKc"/>
    <property type="match status" value="1"/>
</dbReference>
<feature type="region of interest" description="Disordered" evidence="1">
    <location>
        <begin position="1"/>
        <end position="32"/>
    </location>
</feature>
<dbReference type="GO" id="GO:0010506">
    <property type="term" value="P:regulation of autophagy"/>
    <property type="evidence" value="ECO:0007669"/>
    <property type="project" value="InterPro"/>
</dbReference>
<dbReference type="AlphaFoldDB" id="A0A830HTT2"/>
<evidence type="ECO:0000259" key="2">
    <source>
        <dbReference type="PROSITE" id="PS50011"/>
    </source>
</evidence>
<feature type="compositionally biased region" description="Polar residues" evidence="1">
    <location>
        <begin position="1"/>
        <end position="28"/>
    </location>
</feature>
<organism evidence="3 4">
    <name type="scientific">Pycnococcus provasolii</name>
    <dbReference type="NCBI Taxonomy" id="41880"/>
    <lineage>
        <taxon>Eukaryota</taxon>
        <taxon>Viridiplantae</taxon>
        <taxon>Chlorophyta</taxon>
        <taxon>Pseudoscourfieldiophyceae</taxon>
        <taxon>Pseudoscourfieldiales</taxon>
        <taxon>Pycnococcaceae</taxon>
        <taxon>Pycnococcus</taxon>
    </lineage>
</organism>
<dbReference type="PROSITE" id="PS50011">
    <property type="entry name" value="PROTEIN_KINASE_DOM"/>
    <property type="match status" value="1"/>
</dbReference>
<reference evidence="3" key="1">
    <citation type="submission" date="2020-10" db="EMBL/GenBank/DDBJ databases">
        <title>Unveiling of a novel bifunctional photoreceptor, Dualchrome1, isolated from a cosmopolitan green alga.</title>
        <authorList>
            <person name="Suzuki S."/>
            <person name="Kawachi M."/>
        </authorList>
    </citation>
    <scope>NUCLEOTIDE SEQUENCE</scope>
    <source>
        <strain evidence="3">NIES 2893</strain>
    </source>
</reference>
<feature type="compositionally biased region" description="Basic and acidic residues" evidence="1">
    <location>
        <begin position="366"/>
        <end position="375"/>
    </location>
</feature>
<dbReference type="GO" id="GO:0005737">
    <property type="term" value="C:cytoplasm"/>
    <property type="evidence" value="ECO:0007669"/>
    <property type="project" value="TreeGrafter"/>
</dbReference>
<keyword evidence="4" id="KW-1185">Reference proteome</keyword>
<proteinExistence type="predicted"/>
<dbReference type="InterPro" id="IPR011009">
    <property type="entry name" value="Kinase-like_dom_sf"/>
</dbReference>
<dbReference type="Pfam" id="PF00069">
    <property type="entry name" value="Pkinase"/>
    <property type="match status" value="1"/>
</dbReference>
<gene>
    <name evidence="3" type="ORF">PPROV_000788700</name>
</gene>
<accession>A0A830HTT2</accession>
<dbReference type="GO" id="GO:0004674">
    <property type="term" value="F:protein serine/threonine kinase activity"/>
    <property type="evidence" value="ECO:0007669"/>
    <property type="project" value="InterPro"/>
</dbReference>
<dbReference type="InterPro" id="IPR000719">
    <property type="entry name" value="Prot_kinase_dom"/>
</dbReference>
<evidence type="ECO:0000256" key="1">
    <source>
        <dbReference type="SAM" id="MobiDB-lite"/>
    </source>
</evidence>
<dbReference type="CDD" id="cd14014">
    <property type="entry name" value="STKc_PknB_like"/>
    <property type="match status" value="1"/>
</dbReference>
<comment type="caution">
    <text evidence="3">The sequence shown here is derived from an EMBL/GenBank/DDBJ whole genome shotgun (WGS) entry which is preliminary data.</text>
</comment>
<sequence>MATSKGSLQKVSAGVINNNADKQQASQQAAERDEDAVAAAIIAELAIPPADIHLDAVISREGAHGEVWEARLKDERSGKEKKVAVKRLPSDQLAKDDARRLKREVSIFASIAQLCHRHVNKTRKNHNVCKLYGVCEEPGFLSIVMRMYKTSVQRLVKRLPKPKDGVASLPRLPCATIARIGRDIANGCKALHEAGVVVADLKPANVLIDEFGNGVVADFGMSVVVNDGGSHAPASIARGTPNYMSPESWNAEAEGLSRRSDVWSLGATLLFMVTGDPPFKGYTMTQLFAAVFARAETPEIPEGVNLPERLRTLIEKCFAYEPKDRPSMEVCLDELNALMAELALAEEEERKKKKEEEKEEAEENDEEKRGAEGRW</sequence>
<feature type="domain" description="Protein kinase" evidence="2">
    <location>
        <begin position="53"/>
        <end position="339"/>
    </location>
</feature>
<protein>
    <recommendedName>
        <fullName evidence="2">Protein kinase domain-containing protein</fullName>
    </recommendedName>
</protein>
<feature type="region of interest" description="Disordered" evidence="1">
    <location>
        <begin position="347"/>
        <end position="375"/>
    </location>
</feature>
<dbReference type="SUPFAM" id="SSF56112">
    <property type="entry name" value="Protein kinase-like (PK-like)"/>
    <property type="match status" value="1"/>
</dbReference>
<dbReference type="OrthoDB" id="552305at2759"/>
<dbReference type="Proteomes" id="UP000660262">
    <property type="component" value="Unassembled WGS sequence"/>
</dbReference>
<dbReference type="EMBL" id="BNJQ01000023">
    <property type="protein sequence ID" value="GHP09150.1"/>
    <property type="molecule type" value="Genomic_DNA"/>
</dbReference>
<dbReference type="PANTHER" id="PTHR24348">
    <property type="entry name" value="SERINE/THREONINE-PROTEIN KINASE UNC-51-RELATED"/>
    <property type="match status" value="1"/>
</dbReference>
<dbReference type="Gene3D" id="3.30.200.20">
    <property type="entry name" value="Phosphorylase Kinase, domain 1"/>
    <property type="match status" value="1"/>
</dbReference>
<dbReference type="InterPro" id="IPR045269">
    <property type="entry name" value="Atg1-like"/>
</dbReference>
<name>A0A830HTT2_9CHLO</name>
<dbReference type="GO" id="GO:0005524">
    <property type="term" value="F:ATP binding"/>
    <property type="evidence" value="ECO:0007669"/>
    <property type="project" value="InterPro"/>
</dbReference>
<evidence type="ECO:0000313" key="4">
    <source>
        <dbReference type="Proteomes" id="UP000660262"/>
    </source>
</evidence>
<dbReference type="Gene3D" id="1.10.510.10">
    <property type="entry name" value="Transferase(Phosphotransferase) domain 1"/>
    <property type="match status" value="1"/>
</dbReference>
<evidence type="ECO:0000313" key="3">
    <source>
        <dbReference type="EMBL" id="GHP09150.1"/>
    </source>
</evidence>